<dbReference type="AlphaFoldDB" id="A0A8T1VK91"/>
<proteinExistence type="predicted"/>
<dbReference type="Pfam" id="PF13920">
    <property type="entry name" value="zf-C3HC4_3"/>
    <property type="match status" value="1"/>
</dbReference>
<dbReference type="GO" id="GO:0016787">
    <property type="term" value="F:hydrolase activity"/>
    <property type="evidence" value="ECO:0007669"/>
    <property type="project" value="UniProtKB-KW"/>
</dbReference>
<reference evidence="4" key="1">
    <citation type="submission" date="2021-02" db="EMBL/GenBank/DDBJ databases">
        <authorList>
            <person name="Palmer J.M."/>
        </authorList>
    </citation>
    <scope>NUCLEOTIDE SEQUENCE</scope>
    <source>
        <strain evidence="4">SCRP734</strain>
    </source>
</reference>
<keyword evidence="1" id="KW-0862">Zinc</keyword>
<dbReference type="PANTHER" id="PTHR14879">
    <property type="entry name" value="CASPASE REGULATOR, RING FINGER DOMAIN-CONTAINING"/>
    <property type="match status" value="1"/>
</dbReference>
<accession>A0A8T1VK91</accession>
<feature type="compositionally biased region" description="Acidic residues" evidence="2">
    <location>
        <begin position="1"/>
        <end position="39"/>
    </location>
</feature>
<keyword evidence="5" id="KW-1185">Reference proteome</keyword>
<dbReference type="SMART" id="SM00184">
    <property type="entry name" value="RING"/>
    <property type="match status" value="1"/>
</dbReference>
<evidence type="ECO:0000256" key="2">
    <source>
        <dbReference type="SAM" id="MobiDB-lite"/>
    </source>
</evidence>
<feature type="domain" description="RING-type" evidence="3">
    <location>
        <begin position="334"/>
        <end position="369"/>
    </location>
</feature>
<keyword evidence="4" id="KW-0378">Hydrolase</keyword>
<evidence type="ECO:0000256" key="1">
    <source>
        <dbReference type="PROSITE-ProRule" id="PRU00175"/>
    </source>
</evidence>
<feature type="region of interest" description="Disordered" evidence="2">
    <location>
        <begin position="1"/>
        <end position="65"/>
    </location>
</feature>
<dbReference type="PANTHER" id="PTHR14879:SF5">
    <property type="entry name" value="RING-TYPE DOMAIN-CONTAINING PROTEIN"/>
    <property type="match status" value="1"/>
</dbReference>
<dbReference type="EMBL" id="JAGDFM010000284">
    <property type="protein sequence ID" value="KAG7380629.1"/>
    <property type="molecule type" value="Genomic_DNA"/>
</dbReference>
<evidence type="ECO:0000313" key="4">
    <source>
        <dbReference type="EMBL" id="KAG7380629.1"/>
    </source>
</evidence>
<dbReference type="PROSITE" id="PS50089">
    <property type="entry name" value="ZF_RING_2"/>
    <property type="match status" value="1"/>
</dbReference>
<sequence>MSNPSEDEWSLVSEDEEDLSDMSFDDVEPEPEAQAESDPEVTVPKAEASSTVVGVVESTPEEETADVLSLLDDTNVSERSTAGYSHDIRVSLLSPVHQDWFVGAPPRYSSPSSAGESSKRSIKLAFIGSDVRPLSFPERLRALTAAMRPRTGEVSPPTFTEVTPFKQDQCTQVDLTAPAAESHESRAMLLRGALDRSMTMANQLRTKSQDNERLSFRIAELESVAVQTEQKTRRSAMKFKMNERSLALAKQQTKLTADYQDNLKTICDSVRRENAQLVAQNAVLRGEDQALAVRSLDELEELATMLTRGIENVRAAVRAKYRAAMEKRPEKEPCVVCFEQPVSVVLLPCRHQVLCASCAVRVTTCPIDRRDIQNKVLTYGLNAYADSDK</sequence>
<dbReference type="OrthoDB" id="1711136at2759"/>
<name>A0A8T1VK91_9STRA</name>
<organism evidence="4 5">
    <name type="scientific">Phytophthora pseudosyringae</name>
    <dbReference type="NCBI Taxonomy" id="221518"/>
    <lineage>
        <taxon>Eukaryota</taxon>
        <taxon>Sar</taxon>
        <taxon>Stramenopiles</taxon>
        <taxon>Oomycota</taxon>
        <taxon>Peronosporomycetes</taxon>
        <taxon>Peronosporales</taxon>
        <taxon>Peronosporaceae</taxon>
        <taxon>Phytophthora</taxon>
    </lineage>
</organism>
<evidence type="ECO:0000313" key="5">
    <source>
        <dbReference type="Proteomes" id="UP000694044"/>
    </source>
</evidence>
<evidence type="ECO:0000259" key="3">
    <source>
        <dbReference type="PROSITE" id="PS50089"/>
    </source>
</evidence>
<dbReference type="GO" id="GO:0008270">
    <property type="term" value="F:zinc ion binding"/>
    <property type="evidence" value="ECO:0007669"/>
    <property type="project" value="UniProtKB-KW"/>
</dbReference>
<comment type="caution">
    <text evidence="4">The sequence shown here is derived from an EMBL/GenBank/DDBJ whole genome shotgun (WGS) entry which is preliminary data.</text>
</comment>
<keyword evidence="1" id="KW-0863">Zinc-finger</keyword>
<keyword evidence="1" id="KW-0479">Metal-binding</keyword>
<gene>
    <name evidence="4" type="primary">ABHD4_1</name>
    <name evidence="4" type="ORF">PHYPSEUDO_006970</name>
</gene>
<dbReference type="InterPro" id="IPR051728">
    <property type="entry name" value="RING-FYVE_E3_ubiquitin-ligase"/>
</dbReference>
<dbReference type="Proteomes" id="UP000694044">
    <property type="component" value="Unassembled WGS sequence"/>
</dbReference>
<dbReference type="InterPro" id="IPR001841">
    <property type="entry name" value="Znf_RING"/>
</dbReference>
<protein>
    <submittedName>
        <fullName evidence="4">Alpha/beta hydrolase domain-containing protein 4</fullName>
    </submittedName>
</protein>